<dbReference type="PANTHER" id="PTHR22777">
    <property type="entry name" value="HEMOLYSIN-RELATED"/>
    <property type="match status" value="1"/>
</dbReference>
<evidence type="ECO:0000256" key="1">
    <source>
        <dbReference type="ARBA" id="ARBA00004141"/>
    </source>
</evidence>
<reference evidence="12" key="1">
    <citation type="journal article" date="2021" name="PeerJ">
        <title>Extensive microbial diversity within the chicken gut microbiome revealed by metagenomics and culture.</title>
        <authorList>
            <person name="Gilroy R."/>
            <person name="Ravi A."/>
            <person name="Getino M."/>
            <person name="Pursley I."/>
            <person name="Horton D.L."/>
            <person name="Alikhan N.F."/>
            <person name="Baker D."/>
            <person name="Gharbi K."/>
            <person name="Hall N."/>
            <person name="Watson M."/>
            <person name="Adriaenssens E.M."/>
            <person name="Foster-Nyarko E."/>
            <person name="Jarju S."/>
            <person name="Secka A."/>
            <person name="Antonio M."/>
            <person name="Oren A."/>
            <person name="Chaudhuri R.R."/>
            <person name="La Ragione R."/>
            <person name="Hildebrand F."/>
            <person name="Pallen M.J."/>
        </authorList>
    </citation>
    <scope>NUCLEOTIDE SEQUENCE</scope>
    <source>
        <strain evidence="12">ChiHjej11B10-19426</strain>
    </source>
</reference>
<evidence type="ECO:0000256" key="6">
    <source>
        <dbReference type="ARBA" id="ARBA00023136"/>
    </source>
</evidence>
<dbReference type="InterPro" id="IPR044751">
    <property type="entry name" value="Ion_transp-like_CBS"/>
</dbReference>
<evidence type="ECO:0000256" key="8">
    <source>
        <dbReference type="PROSITE-ProRule" id="PRU01193"/>
    </source>
</evidence>
<evidence type="ECO:0000256" key="3">
    <source>
        <dbReference type="ARBA" id="ARBA00022737"/>
    </source>
</evidence>
<dbReference type="PROSITE" id="PS51846">
    <property type="entry name" value="CNNM"/>
    <property type="match status" value="1"/>
</dbReference>
<dbReference type="Pfam" id="PF01595">
    <property type="entry name" value="CNNM"/>
    <property type="match status" value="1"/>
</dbReference>
<dbReference type="PANTHER" id="PTHR22777:SF17">
    <property type="entry name" value="UPF0053 PROTEIN SLL0260"/>
    <property type="match status" value="1"/>
</dbReference>
<feature type="domain" description="CBS" evidence="10">
    <location>
        <begin position="278"/>
        <end position="334"/>
    </location>
</feature>
<proteinExistence type="predicted"/>
<dbReference type="InterPro" id="IPR016169">
    <property type="entry name" value="FAD-bd_PCMH_sub2"/>
</dbReference>
<reference evidence="12" key="2">
    <citation type="submission" date="2021-04" db="EMBL/GenBank/DDBJ databases">
        <authorList>
            <person name="Gilroy R."/>
        </authorList>
    </citation>
    <scope>NUCLEOTIDE SEQUENCE</scope>
    <source>
        <strain evidence="12">ChiHjej11B10-19426</strain>
    </source>
</reference>
<dbReference type="SUPFAM" id="SSF56176">
    <property type="entry name" value="FAD-binding/transporter-associated domain-like"/>
    <property type="match status" value="1"/>
</dbReference>
<dbReference type="Pfam" id="PF03471">
    <property type="entry name" value="CorC_HlyC"/>
    <property type="match status" value="1"/>
</dbReference>
<evidence type="ECO:0000259" key="11">
    <source>
        <dbReference type="PROSITE" id="PS51846"/>
    </source>
</evidence>
<accession>A0A9D2DF74</accession>
<evidence type="ECO:0000259" key="10">
    <source>
        <dbReference type="PROSITE" id="PS51371"/>
    </source>
</evidence>
<organism evidence="12 13">
    <name type="scientific">Candidatus Tidjanibacter faecipullorum</name>
    <dbReference type="NCBI Taxonomy" id="2838766"/>
    <lineage>
        <taxon>Bacteria</taxon>
        <taxon>Pseudomonadati</taxon>
        <taxon>Bacteroidota</taxon>
        <taxon>Bacteroidia</taxon>
        <taxon>Bacteroidales</taxon>
        <taxon>Rikenellaceae</taxon>
        <taxon>Tidjanibacter</taxon>
    </lineage>
</organism>
<dbReference type="CDD" id="cd04590">
    <property type="entry name" value="CBS_pair_CorC_HlyC_assoc"/>
    <property type="match status" value="1"/>
</dbReference>
<dbReference type="InterPro" id="IPR000644">
    <property type="entry name" value="CBS_dom"/>
</dbReference>
<evidence type="ECO:0000256" key="9">
    <source>
        <dbReference type="SAM" id="Phobius"/>
    </source>
</evidence>
<evidence type="ECO:0000256" key="2">
    <source>
        <dbReference type="ARBA" id="ARBA00022692"/>
    </source>
</evidence>
<keyword evidence="3" id="KW-0677">Repeat</keyword>
<feature type="transmembrane region" description="Helical" evidence="9">
    <location>
        <begin position="95"/>
        <end position="115"/>
    </location>
</feature>
<protein>
    <submittedName>
        <fullName evidence="12">Hemolysin family protein</fullName>
    </submittedName>
</protein>
<evidence type="ECO:0000313" key="13">
    <source>
        <dbReference type="Proteomes" id="UP000824014"/>
    </source>
</evidence>
<dbReference type="Gene3D" id="3.10.580.10">
    <property type="entry name" value="CBS-domain"/>
    <property type="match status" value="1"/>
</dbReference>
<keyword evidence="5 7" id="KW-0129">CBS domain</keyword>
<evidence type="ECO:0000313" key="12">
    <source>
        <dbReference type="EMBL" id="HIZ15775.1"/>
    </source>
</evidence>
<name>A0A9D2DF74_9BACT</name>
<keyword evidence="4 8" id="KW-1133">Transmembrane helix</keyword>
<dbReference type="AlphaFoldDB" id="A0A9D2DF74"/>
<feature type="domain" description="CNNM transmembrane" evidence="11">
    <location>
        <begin position="1"/>
        <end position="199"/>
    </location>
</feature>
<dbReference type="Pfam" id="PF00571">
    <property type="entry name" value="CBS"/>
    <property type="match status" value="1"/>
</dbReference>
<comment type="caution">
    <text evidence="12">The sequence shown here is derived from an EMBL/GenBank/DDBJ whole genome shotgun (WGS) entry which is preliminary data.</text>
</comment>
<evidence type="ECO:0000256" key="4">
    <source>
        <dbReference type="ARBA" id="ARBA00022989"/>
    </source>
</evidence>
<dbReference type="Gene3D" id="3.30.465.10">
    <property type="match status" value="1"/>
</dbReference>
<sequence>MEIVIILLLILLNGILSMSEMAVVSARKTRLESEAKAGSKTAKAALSLAAAPDRFLSTVQIGITLIGILTGLYSGEKLASDFAVVIGRINGLAPYALGLAKGIIVIAVTYLTLIFGELVPKRIGLGRAESVSKSVARPMRFLSWLTAPFVWLLAKSTALVVKLIGLDKHADNRITEDEIKAIVKEGRDTGEVQEVEHDIVERVFNLGDRTVDSIMTHRSDLVWLDVHDTPTVLMDKVCGDMHDVYPVSAGKPDEPIGVVYMKDLFGRIYADDFRLEGLVRQPNFLPENQSVYSALEEFKQTNSKYGLIINEFGEMQGIITLKDIMEALVGEVPEEGEEADMVRREDGSWLVDGQCSFYNFLEHFDLEDLYREYDYNTLSGLLLDELEHIPATGEKLRWHDFDFEVVDMDGARIDKILATYHPQQTAAE</sequence>
<dbReference type="InterPro" id="IPR046342">
    <property type="entry name" value="CBS_dom_sf"/>
</dbReference>
<dbReference type="InterPro" id="IPR002550">
    <property type="entry name" value="CNNM"/>
</dbReference>
<dbReference type="SUPFAM" id="SSF54631">
    <property type="entry name" value="CBS-domain pair"/>
    <property type="match status" value="1"/>
</dbReference>
<comment type="subcellular location">
    <subcellularLocation>
        <location evidence="1">Membrane</location>
        <topology evidence="1">Multi-pass membrane protein</topology>
    </subcellularLocation>
</comment>
<gene>
    <name evidence="12" type="ORF">H9816_07705</name>
</gene>
<dbReference type="GO" id="GO:0050660">
    <property type="term" value="F:flavin adenine dinucleotide binding"/>
    <property type="evidence" value="ECO:0007669"/>
    <property type="project" value="InterPro"/>
</dbReference>
<dbReference type="PROSITE" id="PS51371">
    <property type="entry name" value="CBS"/>
    <property type="match status" value="1"/>
</dbReference>
<keyword evidence="6 8" id="KW-0472">Membrane</keyword>
<dbReference type="InterPro" id="IPR036318">
    <property type="entry name" value="FAD-bd_PCMH-like_sf"/>
</dbReference>
<keyword evidence="2 8" id="KW-0812">Transmembrane</keyword>
<dbReference type="SMART" id="SM01091">
    <property type="entry name" value="CorC_HlyC"/>
    <property type="match status" value="1"/>
</dbReference>
<dbReference type="Proteomes" id="UP000824014">
    <property type="component" value="Unassembled WGS sequence"/>
</dbReference>
<evidence type="ECO:0000256" key="5">
    <source>
        <dbReference type="ARBA" id="ARBA00023122"/>
    </source>
</evidence>
<dbReference type="EMBL" id="DXCC01000029">
    <property type="protein sequence ID" value="HIZ15775.1"/>
    <property type="molecule type" value="Genomic_DNA"/>
</dbReference>
<dbReference type="GO" id="GO:0005886">
    <property type="term" value="C:plasma membrane"/>
    <property type="evidence" value="ECO:0007669"/>
    <property type="project" value="TreeGrafter"/>
</dbReference>
<dbReference type="InterPro" id="IPR005170">
    <property type="entry name" value="Transptr-assoc_dom"/>
</dbReference>
<evidence type="ECO:0000256" key="7">
    <source>
        <dbReference type="PROSITE-ProRule" id="PRU00703"/>
    </source>
</evidence>